<dbReference type="PANTHER" id="PTHR46566">
    <property type="entry name" value="1-PHOSPHOFRUCTOKINASE-RELATED"/>
    <property type="match status" value="1"/>
</dbReference>
<keyword evidence="5 7" id="KW-0067">ATP-binding</keyword>
<gene>
    <name evidence="10" type="ORF">EV207_1489</name>
</gene>
<evidence type="ECO:0000256" key="6">
    <source>
        <dbReference type="ARBA" id="ARBA00047745"/>
    </source>
</evidence>
<dbReference type="Proteomes" id="UP000295416">
    <property type="component" value="Unassembled WGS sequence"/>
</dbReference>
<proteinExistence type="inferred from homology"/>
<dbReference type="GO" id="GO:0005524">
    <property type="term" value="F:ATP binding"/>
    <property type="evidence" value="ECO:0007669"/>
    <property type="project" value="UniProtKB-UniRule"/>
</dbReference>
<dbReference type="AlphaFoldDB" id="A0A4R2NHQ5"/>
<evidence type="ECO:0000256" key="2">
    <source>
        <dbReference type="ARBA" id="ARBA00022679"/>
    </source>
</evidence>
<dbReference type="FunFam" id="3.40.1190.20:FF:000001">
    <property type="entry name" value="Phosphofructokinase"/>
    <property type="match status" value="1"/>
</dbReference>
<dbReference type="OrthoDB" id="9801219at2"/>
<dbReference type="PANTHER" id="PTHR46566:SF1">
    <property type="entry name" value="1-PHOSPHOFRUCTOKINASE"/>
    <property type="match status" value="1"/>
</dbReference>
<dbReference type="GO" id="GO:0009024">
    <property type="term" value="F:tagatose-6-phosphate kinase activity"/>
    <property type="evidence" value="ECO:0007669"/>
    <property type="project" value="UniProtKB-EC"/>
</dbReference>
<evidence type="ECO:0000256" key="1">
    <source>
        <dbReference type="ARBA" id="ARBA00005380"/>
    </source>
</evidence>
<dbReference type="Gene3D" id="3.40.1190.20">
    <property type="match status" value="1"/>
</dbReference>
<reference evidence="10 11" key="1">
    <citation type="submission" date="2019-03" db="EMBL/GenBank/DDBJ databases">
        <title>Genomic Encyclopedia of Type Strains, Phase IV (KMG-IV): sequencing the most valuable type-strain genomes for metagenomic binning, comparative biology and taxonomic classification.</title>
        <authorList>
            <person name="Goeker M."/>
        </authorList>
    </citation>
    <scope>NUCLEOTIDE SEQUENCE [LARGE SCALE GENOMIC DNA]</scope>
    <source>
        <strain evidence="10 11">DSM 19377</strain>
    </source>
</reference>
<evidence type="ECO:0000259" key="9">
    <source>
        <dbReference type="Pfam" id="PF00294"/>
    </source>
</evidence>
<keyword evidence="11" id="KW-1185">Reference proteome</keyword>
<dbReference type="SUPFAM" id="SSF53613">
    <property type="entry name" value="Ribokinase-like"/>
    <property type="match status" value="1"/>
</dbReference>
<dbReference type="PROSITE" id="PS00583">
    <property type="entry name" value="PFKB_KINASES_1"/>
    <property type="match status" value="1"/>
</dbReference>
<comment type="catalytic activity">
    <reaction evidence="6 8">
        <text>beta-D-fructose 1-phosphate + ATP = beta-D-fructose 1,6-bisphosphate + ADP + H(+)</text>
        <dbReference type="Rhea" id="RHEA:14213"/>
        <dbReference type="ChEBI" id="CHEBI:15378"/>
        <dbReference type="ChEBI" id="CHEBI:30616"/>
        <dbReference type="ChEBI" id="CHEBI:32966"/>
        <dbReference type="ChEBI" id="CHEBI:138881"/>
        <dbReference type="ChEBI" id="CHEBI:456216"/>
        <dbReference type="EC" id="2.7.1.56"/>
    </reaction>
</comment>
<comment type="function">
    <text evidence="8">Catalyzes the ATP-dependent phosphorylation of fructose-l-phosphate to fructose-l,6-bisphosphate.</text>
</comment>
<comment type="similarity">
    <text evidence="7">Belongs to the carbohydrate kinase PfkB family. LacC subfamily.</text>
</comment>
<dbReference type="NCBIfam" id="TIGR03828">
    <property type="entry name" value="pfkB"/>
    <property type="match status" value="1"/>
</dbReference>
<dbReference type="InterPro" id="IPR002173">
    <property type="entry name" value="Carboh/pur_kinase_PfkB_CS"/>
</dbReference>
<evidence type="ECO:0000256" key="4">
    <source>
        <dbReference type="ARBA" id="ARBA00022777"/>
    </source>
</evidence>
<dbReference type="InterPro" id="IPR022463">
    <property type="entry name" value="1-PFruKinase"/>
</dbReference>
<organism evidence="10 11">
    <name type="scientific">Scopulibacillus darangshiensis</name>
    <dbReference type="NCBI Taxonomy" id="442528"/>
    <lineage>
        <taxon>Bacteria</taxon>
        <taxon>Bacillati</taxon>
        <taxon>Bacillota</taxon>
        <taxon>Bacilli</taxon>
        <taxon>Bacillales</taxon>
        <taxon>Sporolactobacillaceae</taxon>
        <taxon>Scopulibacillus</taxon>
    </lineage>
</organism>
<dbReference type="RefSeq" id="WP_132747929.1">
    <property type="nucleotide sequence ID" value="NZ_SLXK01000048.1"/>
</dbReference>
<dbReference type="InterPro" id="IPR029056">
    <property type="entry name" value="Ribokinase-like"/>
</dbReference>
<comment type="caution">
    <text evidence="10">The sequence shown here is derived from an EMBL/GenBank/DDBJ whole genome shotgun (WGS) entry which is preliminary data.</text>
</comment>
<keyword evidence="4 8" id="KW-0418">Kinase</keyword>
<sequence length="304" mass="32402">MIYTCTLNPSLDYFVQVKDFKPGDLNRIASDKKMPGGKGINVSRVLKRLGVSTQALGFIGGFTGDFIRRELIGEGIHPDFIEVPGDTRINVKIKSANETEINGQSPLVNQNHLEELFLKLEQLTERDALVLSGSIPDSLPPTIYKDMIAGAAGSQAKVILDTSGQALVEAMEAKPFLIKPNHEELGQLFGVTITDVEEAAEYAKRLVSDGIQNVIVSMGGKGAVLAVGDNVFHAEVPKGTLKNSVGAGDSLVGGFLAEYSRGGNVQEAFRYGAAAGSATAFSVDLCTKEAVENLVGQVRVSHIK</sequence>
<feature type="domain" description="Carbohydrate kinase PfkB" evidence="9">
    <location>
        <begin position="14"/>
        <end position="282"/>
    </location>
</feature>
<keyword evidence="2 7" id="KW-0808">Transferase</keyword>
<dbReference type="GO" id="GO:2001059">
    <property type="term" value="P:D-tagatose 6-phosphate catabolic process"/>
    <property type="evidence" value="ECO:0007669"/>
    <property type="project" value="UniProtKB-UniPathway"/>
</dbReference>
<dbReference type="CDD" id="cd01164">
    <property type="entry name" value="FruK_PfkB_like"/>
    <property type="match status" value="1"/>
</dbReference>
<dbReference type="NCBIfam" id="TIGR03168">
    <property type="entry name" value="1-PFK"/>
    <property type="match status" value="1"/>
</dbReference>
<keyword evidence="3 7" id="KW-0547">Nucleotide-binding</keyword>
<dbReference type="PROSITE" id="PS00584">
    <property type="entry name" value="PFKB_KINASES_2"/>
    <property type="match status" value="1"/>
</dbReference>
<comment type="catalytic activity">
    <reaction evidence="7">
        <text>D-tagatofuranose 6-phosphate + ATP = D-tagatofuranose 1,6-bisphosphate + ADP + H(+)</text>
        <dbReference type="Rhea" id="RHEA:12420"/>
        <dbReference type="ChEBI" id="CHEBI:15378"/>
        <dbReference type="ChEBI" id="CHEBI:30616"/>
        <dbReference type="ChEBI" id="CHEBI:58694"/>
        <dbReference type="ChEBI" id="CHEBI:58695"/>
        <dbReference type="ChEBI" id="CHEBI:456216"/>
        <dbReference type="EC" id="2.7.1.144"/>
    </reaction>
</comment>
<dbReference type="GO" id="GO:0016052">
    <property type="term" value="P:carbohydrate catabolic process"/>
    <property type="evidence" value="ECO:0007669"/>
    <property type="project" value="UniProtKB-ARBA"/>
</dbReference>
<keyword evidence="7" id="KW-0423">Lactose metabolism</keyword>
<dbReference type="InterPro" id="IPR017583">
    <property type="entry name" value="Tagatose/fructose_Pkinase"/>
</dbReference>
<comment type="similarity">
    <text evidence="1">Belongs to the carbohydrate kinase pfkB family.</text>
</comment>
<dbReference type="GO" id="GO:0005988">
    <property type="term" value="P:lactose metabolic process"/>
    <property type="evidence" value="ECO:0007669"/>
    <property type="project" value="UniProtKB-KW"/>
</dbReference>
<dbReference type="InterPro" id="IPR011611">
    <property type="entry name" value="PfkB_dom"/>
</dbReference>
<evidence type="ECO:0000313" key="11">
    <source>
        <dbReference type="Proteomes" id="UP000295416"/>
    </source>
</evidence>
<dbReference type="GO" id="GO:0005829">
    <property type="term" value="C:cytosol"/>
    <property type="evidence" value="ECO:0007669"/>
    <property type="project" value="TreeGrafter"/>
</dbReference>
<name>A0A4R2NHQ5_9BACL</name>
<dbReference type="Pfam" id="PF00294">
    <property type="entry name" value="PfkB"/>
    <property type="match status" value="1"/>
</dbReference>
<comment type="pathway">
    <text evidence="7">Carbohydrate metabolism; D-tagatose 6-phosphate degradation; D-glyceraldehyde 3-phosphate and glycerone phosphate from D-tagatose 6-phosphate: step 1/2.</text>
</comment>
<dbReference type="PIRSF" id="PIRSF000535">
    <property type="entry name" value="1PFK/6PFK/LacC"/>
    <property type="match status" value="1"/>
</dbReference>
<dbReference type="GO" id="GO:0008662">
    <property type="term" value="F:1-phosphofructokinase activity"/>
    <property type="evidence" value="ECO:0007669"/>
    <property type="project" value="UniProtKB-UniRule"/>
</dbReference>
<dbReference type="EMBL" id="SLXK01000048">
    <property type="protein sequence ID" value="TCP20860.1"/>
    <property type="molecule type" value="Genomic_DNA"/>
</dbReference>
<evidence type="ECO:0000256" key="7">
    <source>
        <dbReference type="PIRNR" id="PIRNR000535"/>
    </source>
</evidence>
<evidence type="ECO:0000256" key="3">
    <source>
        <dbReference type="ARBA" id="ARBA00022741"/>
    </source>
</evidence>
<dbReference type="UniPathway" id="UPA00704">
    <property type="reaction ID" value="UER00715"/>
</dbReference>
<evidence type="ECO:0000313" key="10">
    <source>
        <dbReference type="EMBL" id="TCP20860.1"/>
    </source>
</evidence>
<dbReference type="EC" id="2.7.1.144" evidence="7"/>
<protein>
    <recommendedName>
        <fullName evidence="7">Tagatose-6-phosphate kinase</fullName>
        <ecNumber evidence="7">2.7.1.144</ecNumber>
    </recommendedName>
</protein>
<evidence type="ECO:0000256" key="5">
    <source>
        <dbReference type="ARBA" id="ARBA00022840"/>
    </source>
</evidence>
<accession>A0A4R2NHQ5</accession>
<evidence type="ECO:0000256" key="8">
    <source>
        <dbReference type="RuleBase" id="RU369061"/>
    </source>
</evidence>
<dbReference type="GO" id="GO:0044281">
    <property type="term" value="P:small molecule metabolic process"/>
    <property type="evidence" value="ECO:0007669"/>
    <property type="project" value="UniProtKB-ARBA"/>
</dbReference>